<keyword evidence="4 5" id="KW-0413">Isomerase</keyword>
<dbReference type="AlphaFoldDB" id="A0A0A2LPI8"/>
<keyword evidence="3 5" id="KW-0697">Rotamase</keyword>
<evidence type="ECO:0000313" key="8">
    <source>
        <dbReference type="EMBL" id="KGO81246.1"/>
    </source>
</evidence>
<dbReference type="EMBL" id="JRLV01000008">
    <property type="protein sequence ID" value="KGO81246.1"/>
    <property type="molecule type" value="Genomic_DNA"/>
</dbReference>
<dbReference type="eggNOG" id="COG0545">
    <property type="taxonomic scope" value="Bacteria"/>
</dbReference>
<dbReference type="GO" id="GO:0003755">
    <property type="term" value="F:peptidyl-prolyl cis-trans isomerase activity"/>
    <property type="evidence" value="ECO:0007669"/>
    <property type="project" value="UniProtKB-UniRule"/>
</dbReference>
<comment type="similarity">
    <text evidence="2 6">Belongs to the FKBP-type PPIase family.</text>
</comment>
<evidence type="ECO:0000259" key="7">
    <source>
        <dbReference type="PROSITE" id="PS50059"/>
    </source>
</evidence>
<evidence type="ECO:0000256" key="1">
    <source>
        <dbReference type="ARBA" id="ARBA00000971"/>
    </source>
</evidence>
<evidence type="ECO:0000256" key="5">
    <source>
        <dbReference type="PROSITE-ProRule" id="PRU00277"/>
    </source>
</evidence>
<gene>
    <name evidence="8" type="ORF">Q763_09190</name>
</gene>
<dbReference type="STRING" id="1406840.Q763_09190"/>
<sequence>MITTASGLQYKTLKEGTGDKAKSGDEVFIHETMSYRNDSLLFDSRTLPTPVKVLIGGNQAIKGVDEGLRGMQQGEIRKMIVPPALSKRSGNPTFPHPDSVLVYEVELIEIVK</sequence>
<accession>A0A0A2LPI8</accession>
<dbReference type="SUPFAM" id="SSF54534">
    <property type="entry name" value="FKBP-like"/>
    <property type="match status" value="1"/>
</dbReference>
<dbReference type="PANTHER" id="PTHR43811">
    <property type="entry name" value="FKBP-TYPE PEPTIDYL-PROLYL CIS-TRANS ISOMERASE FKPA"/>
    <property type="match status" value="1"/>
</dbReference>
<dbReference type="Gene3D" id="3.10.50.40">
    <property type="match status" value="1"/>
</dbReference>
<comment type="catalytic activity">
    <reaction evidence="1 5 6">
        <text>[protein]-peptidylproline (omega=180) = [protein]-peptidylproline (omega=0)</text>
        <dbReference type="Rhea" id="RHEA:16237"/>
        <dbReference type="Rhea" id="RHEA-COMP:10747"/>
        <dbReference type="Rhea" id="RHEA-COMP:10748"/>
        <dbReference type="ChEBI" id="CHEBI:83833"/>
        <dbReference type="ChEBI" id="CHEBI:83834"/>
        <dbReference type="EC" id="5.2.1.8"/>
    </reaction>
</comment>
<feature type="domain" description="PPIase FKBP-type" evidence="7">
    <location>
        <begin position="24"/>
        <end position="111"/>
    </location>
</feature>
<dbReference type="PROSITE" id="PS50059">
    <property type="entry name" value="FKBP_PPIASE"/>
    <property type="match status" value="1"/>
</dbReference>
<organism evidence="8 9">
    <name type="scientific">Flavobacterium beibuense F44-8</name>
    <dbReference type="NCBI Taxonomy" id="1406840"/>
    <lineage>
        <taxon>Bacteria</taxon>
        <taxon>Pseudomonadati</taxon>
        <taxon>Bacteroidota</taxon>
        <taxon>Flavobacteriia</taxon>
        <taxon>Flavobacteriales</taxon>
        <taxon>Flavobacteriaceae</taxon>
        <taxon>Flavobacterium</taxon>
    </lineage>
</organism>
<dbReference type="InterPro" id="IPR001179">
    <property type="entry name" value="PPIase_FKBP_dom"/>
</dbReference>
<name>A0A0A2LPI8_9FLAO</name>
<evidence type="ECO:0000313" key="9">
    <source>
        <dbReference type="Proteomes" id="UP000030129"/>
    </source>
</evidence>
<dbReference type="PANTHER" id="PTHR43811:SF19">
    <property type="entry name" value="39 KDA FK506-BINDING NUCLEAR PROTEIN"/>
    <property type="match status" value="1"/>
</dbReference>
<comment type="caution">
    <text evidence="8">The sequence shown here is derived from an EMBL/GenBank/DDBJ whole genome shotgun (WGS) entry which is preliminary data.</text>
</comment>
<dbReference type="Proteomes" id="UP000030129">
    <property type="component" value="Unassembled WGS sequence"/>
</dbReference>
<keyword evidence="9" id="KW-1185">Reference proteome</keyword>
<evidence type="ECO:0000256" key="3">
    <source>
        <dbReference type="ARBA" id="ARBA00023110"/>
    </source>
</evidence>
<evidence type="ECO:0000256" key="2">
    <source>
        <dbReference type="ARBA" id="ARBA00006577"/>
    </source>
</evidence>
<dbReference type="EC" id="5.2.1.8" evidence="6"/>
<evidence type="ECO:0000256" key="4">
    <source>
        <dbReference type="ARBA" id="ARBA00023235"/>
    </source>
</evidence>
<proteinExistence type="inferred from homology"/>
<reference evidence="8 9" key="1">
    <citation type="submission" date="2013-09" db="EMBL/GenBank/DDBJ databases">
        <authorList>
            <person name="Zeng Z."/>
            <person name="Chen C."/>
        </authorList>
    </citation>
    <scope>NUCLEOTIDE SEQUENCE [LARGE SCALE GENOMIC DNA]</scope>
    <source>
        <strain evidence="8 9">F44-8</strain>
    </source>
</reference>
<protein>
    <recommendedName>
        <fullName evidence="6">Peptidyl-prolyl cis-trans isomerase</fullName>
        <ecNumber evidence="6">5.2.1.8</ecNumber>
    </recommendedName>
</protein>
<dbReference type="InterPro" id="IPR046357">
    <property type="entry name" value="PPIase_dom_sf"/>
</dbReference>
<dbReference type="Pfam" id="PF00254">
    <property type="entry name" value="FKBP_C"/>
    <property type="match status" value="1"/>
</dbReference>
<evidence type="ECO:0000256" key="6">
    <source>
        <dbReference type="RuleBase" id="RU003915"/>
    </source>
</evidence>